<protein>
    <submittedName>
        <fullName evidence="1">ATP-dependent DNA helicase Snf21</fullName>
    </submittedName>
</protein>
<gene>
    <name evidence="1" type="primary">snf21_2</name>
    <name evidence="1" type="ORF">DSO57_1035373</name>
</gene>
<sequence>MEGNYYNNQNMGNSGGLPPTSAENSGPVNLQSAQGKPAEQGSTTSNASFPGGNYANVSGGMSSLQQMQQASGSLPNMNHNQSQAQPQHSIQSVMPNNGINFFPGAQPGANIGFTNPVLQQQQFQLKNQLQGNPSHNFPAQALQQQLHKQHLQHQQQQQFSGMPNNFQMQYPHQLQYPNNQNFSSQPINAGQYPFATPIGIETIRPAAINMNNSPHTNTQEGANKVILSQEQLKKIFNRLTELKKEGAPGNNSQEYKRLLEFLKDYSQSRNVVPGPRPSTGSNPGATPSSSQATTENTSVKTESQFSLSANHLQELAQQISEFKYLSKNLPVPSSTPEASSISIKQEANPVTQTLQVFETLREKEPLATKVAVDTIFAVRREDTEAGESSKEGSPEPSEVLGYLSPFKMMENSQAQLQRLIVPSITPLGLDPYAIAHEREERLKARVQHRIRELEALPSNLSNGPLSEDLSQEDRPHSTKLKAVIELKALKLLGFQKKLREDIVRGASHTKGLAANIDRNNFRRMKRQTLREARHTERLEKQQRVEREKREKQKHTEFLASIVQHGKDLLLWHKNQQAKQARIGRMVLQFHNQIEKEEQRRIERLQKQRLELLRTGNEQEYLKLIDQAKDTRISLLLQQTDGFLKSLAKSVLQQQNDHSYYEGSQDKSTVAMEMDGEFDEDSQDADYYSIAHRIKEEITVQPSILVGGTLKDYQLKGLQWMVSLYNNRLNGILADEMGLGKTIQTISLITYLIEFKHLNGPFLVLVPLSTVPNWAQEFNKWAPSINKVVYKGSPAERKELQKTHLKHNSFQVLVTTFEYIIRDKAVLSKIPWMHMIIDEGHRMKNSDSKLSVTLNTFYSFKYRLILTGTPLQNNLPELWSLLNFVLPRIFNSVTTFDEWFNTPFSNSGGQDRIELNEEEQLLIIKRLHKVLRPFLLRRLKKDVESELPDKVEKVVKCQMSALQQKIYYRIQRRVAVLAPTDGKGKSRANSLNNTIMQLRKACNHPFVFPEVESAVNPYGLSNDNLFRVSGKFELLDRILPKFFQTGHRVLIFFQMTTIMTIFEDYLTYRHIKYLRLDGTTKQDTRANQLSEFNNPDSDIKLFMLSTRAGGLGLNLQTADTVVIFDSDWNPHQDLQAQDRAHRIGQKKKVLILRLITANTVEEKILERAQFKLDIDGKVIQAGKFDNKSTAEEREALLRSLLEGDNVEAANADEELNDEDMNDMIARSEEERILFNEMDRVRVADDLGVERLMQEHELPQSLLTEPTLVVNPDDDPANLGRGRRAKDIVMYDDGLTEEQYVEAIEGSNDINEVIKKKFAQRQKREERRQNQDSPDAAVESIDTPPRKRSRPGRKPADSPGRSRKSKSEDSLPLHVRVSLNQRMLKCILAMEELLDPYEPTRRVCALFERLPSRREYPDYYSLIKNPISIKNIRQRIRDCEYQGARDLHNDCMVMFNNARFYNEESSEVYSDANLLEKTFMAAFEENFPPNEGHIKTQKPSSESENDGRDKPTDQSSPVSSSGWNHPTNRLHVSDDYD</sequence>
<keyword evidence="1" id="KW-0378">Hydrolase</keyword>
<proteinExistence type="predicted"/>
<organism evidence="1 2">
    <name type="scientific">Entomophthora muscae</name>
    <dbReference type="NCBI Taxonomy" id="34485"/>
    <lineage>
        <taxon>Eukaryota</taxon>
        <taxon>Fungi</taxon>
        <taxon>Fungi incertae sedis</taxon>
        <taxon>Zoopagomycota</taxon>
        <taxon>Entomophthoromycotina</taxon>
        <taxon>Entomophthoromycetes</taxon>
        <taxon>Entomophthorales</taxon>
        <taxon>Entomophthoraceae</taxon>
        <taxon>Entomophthora</taxon>
    </lineage>
</organism>
<name>A0ACC2UJI5_9FUNG</name>
<evidence type="ECO:0000313" key="1">
    <source>
        <dbReference type="EMBL" id="KAJ9087203.1"/>
    </source>
</evidence>
<keyword evidence="1" id="KW-0347">Helicase</keyword>
<keyword evidence="2" id="KW-1185">Reference proteome</keyword>
<reference evidence="1" key="1">
    <citation type="submission" date="2022-04" db="EMBL/GenBank/DDBJ databases">
        <title>Genome of the entomopathogenic fungus Entomophthora muscae.</title>
        <authorList>
            <person name="Elya C."/>
            <person name="Lovett B.R."/>
            <person name="Lee E."/>
            <person name="Macias A.M."/>
            <person name="Hajek A.E."/>
            <person name="De Bivort B.L."/>
            <person name="Kasson M.T."/>
            <person name="De Fine Licht H.H."/>
            <person name="Stajich J.E."/>
        </authorList>
    </citation>
    <scope>NUCLEOTIDE SEQUENCE</scope>
    <source>
        <strain evidence="1">Berkeley</strain>
    </source>
</reference>
<comment type="caution">
    <text evidence="1">The sequence shown here is derived from an EMBL/GenBank/DDBJ whole genome shotgun (WGS) entry which is preliminary data.</text>
</comment>
<accession>A0ACC2UJI5</accession>
<keyword evidence="1" id="KW-0067">ATP-binding</keyword>
<dbReference type="Proteomes" id="UP001165960">
    <property type="component" value="Unassembled WGS sequence"/>
</dbReference>
<keyword evidence="1" id="KW-0547">Nucleotide-binding</keyword>
<dbReference type="EMBL" id="QTSX02000311">
    <property type="protein sequence ID" value="KAJ9087203.1"/>
    <property type="molecule type" value="Genomic_DNA"/>
</dbReference>
<evidence type="ECO:0000313" key="2">
    <source>
        <dbReference type="Proteomes" id="UP001165960"/>
    </source>
</evidence>